<dbReference type="Proteomes" id="UP000001396">
    <property type="component" value="Unassembled WGS sequence"/>
</dbReference>
<dbReference type="AlphaFoldDB" id="D3BK66"/>
<evidence type="ECO:0000313" key="8">
    <source>
        <dbReference type="Proteomes" id="UP000001396"/>
    </source>
</evidence>
<dbReference type="InterPro" id="IPR036020">
    <property type="entry name" value="WW_dom_sf"/>
</dbReference>
<dbReference type="CDD" id="cd00201">
    <property type="entry name" value="WW"/>
    <property type="match status" value="2"/>
</dbReference>
<evidence type="ECO:0000313" key="7">
    <source>
        <dbReference type="EMBL" id="EFA78296.1"/>
    </source>
</evidence>
<gene>
    <name evidence="7" type="primary">dwwA</name>
    <name evidence="7" type="ORF">PPL_08947</name>
</gene>
<dbReference type="Gene3D" id="2.20.70.10">
    <property type="match status" value="2"/>
</dbReference>
<evidence type="ECO:0000256" key="5">
    <source>
        <dbReference type="SAM" id="MobiDB-lite"/>
    </source>
</evidence>
<feature type="region of interest" description="Disordered" evidence="5">
    <location>
        <begin position="259"/>
        <end position="285"/>
    </location>
</feature>
<evidence type="ECO:0000256" key="3">
    <source>
        <dbReference type="ARBA" id="ARBA00022490"/>
    </source>
</evidence>
<dbReference type="InterPro" id="IPR051583">
    <property type="entry name" value="YAP1"/>
</dbReference>
<feature type="domain" description="WW" evidence="6">
    <location>
        <begin position="279"/>
        <end position="312"/>
    </location>
</feature>
<dbReference type="PANTHER" id="PTHR17616:SF8">
    <property type="entry name" value="TRANSCRIPTIONAL COACTIVATOR YORKIE"/>
    <property type="match status" value="1"/>
</dbReference>
<dbReference type="PANTHER" id="PTHR17616">
    <property type="entry name" value="YES-ASSOCIATED PROTEIN YAP1 FAMILY MEMBER"/>
    <property type="match status" value="1"/>
</dbReference>
<keyword evidence="4" id="KW-0539">Nucleus</keyword>
<feature type="region of interest" description="Disordered" evidence="5">
    <location>
        <begin position="216"/>
        <end position="242"/>
    </location>
</feature>
<dbReference type="OMA" id="WECRIDD"/>
<dbReference type="InParanoid" id="D3BK66"/>
<dbReference type="GeneID" id="31364423"/>
<feature type="domain" description="WW" evidence="6">
    <location>
        <begin position="180"/>
        <end position="213"/>
    </location>
</feature>
<comment type="subcellular location">
    <subcellularLocation>
        <location evidence="2">Cytoplasm</location>
    </subcellularLocation>
    <subcellularLocation>
        <location evidence="1">Nucleus</location>
    </subcellularLocation>
</comment>
<name>D3BK66_HETP5</name>
<proteinExistence type="predicted"/>
<reference evidence="7 8" key="1">
    <citation type="journal article" date="2011" name="Genome Res.">
        <title>Phylogeny-wide analysis of social amoeba genomes highlights ancient origins for complex intercellular communication.</title>
        <authorList>
            <person name="Heidel A.J."/>
            <person name="Lawal H.M."/>
            <person name="Felder M."/>
            <person name="Schilde C."/>
            <person name="Helps N.R."/>
            <person name="Tunggal B."/>
            <person name="Rivero F."/>
            <person name="John U."/>
            <person name="Schleicher M."/>
            <person name="Eichinger L."/>
            <person name="Platzer M."/>
            <person name="Noegel A.A."/>
            <person name="Schaap P."/>
            <person name="Gloeckner G."/>
        </authorList>
    </citation>
    <scope>NUCLEOTIDE SEQUENCE [LARGE SCALE GENOMIC DNA]</scope>
    <source>
        <strain evidence="8">ATCC 26659 / Pp 5 / PN500</strain>
    </source>
</reference>
<dbReference type="PROSITE" id="PS50020">
    <property type="entry name" value="WW_DOMAIN_2"/>
    <property type="match status" value="2"/>
</dbReference>
<dbReference type="GO" id="GO:0005737">
    <property type="term" value="C:cytoplasm"/>
    <property type="evidence" value="ECO:0007669"/>
    <property type="project" value="UniProtKB-SubCell"/>
</dbReference>
<dbReference type="EMBL" id="ADBJ01000038">
    <property type="protein sequence ID" value="EFA78296.1"/>
    <property type="molecule type" value="Genomic_DNA"/>
</dbReference>
<dbReference type="STRING" id="670386.D3BK66"/>
<protein>
    <submittedName>
        <fullName evidence="7">WW domain-containing protein</fullName>
    </submittedName>
</protein>
<dbReference type="SMART" id="SM00456">
    <property type="entry name" value="WW"/>
    <property type="match status" value="2"/>
</dbReference>
<dbReference type="SUPFAM" id="SSF51045">
    <property type="entry name" value="WW domain"/>
    <property type="match status" value="2"/>
</dbReference>
<evidence type="ECO:0000256" key="1">
    <source>
        <dbReference type="ARBA" id="ARBA00004123"/>
    </source>
</evidence>
<feature type="compositionally biased region" description="Gly residues" evidence="5">
    <location>
        <begin position="222"/>
        <end position="237"/>
    </location>
</feature>
<evidence type="ECO:0000259" key="6">
    <source>
        <dbReference type="PROSITE" id="PS50020"/>
    </source>
</evidence>
<keyword evidence="8" id="KW-1185">Reference proteome</keyword>
<accession>D3BK66</accession>
<evidence type="ECO:0000256" key="4">
    <source>
        <dbReference type="ARBA" id="ARBA00023242"/>
    </source>
</evidence>
<dbReference type="GO" id="GO:0005634">
    <property type="term" value="C:nucleus"/>
    <property type="evidence" value="ECO:0007669"/>
    <property type="project" value="UniProtKB-SubCell"/>
</dbReference>
<dbReference type="InterPro" id="IPR001202">
    <property type="entry name" value="WW_dom"/>
</dbReference>
<comment type="caution">
    <text evidence="7">The sequence shown here is derived from an EMBL/GenBank/DDBJ whole genome shotgun (WGS) entry which is preliminary data.</text>
</comment>
<sequence>MSKNQQNGDFDQFKQCKTDVVTSSREGSIQWKERFDFHKNNIISTQKIQGSSCPTWAGLTPISQVISLKDFVDSQLHFELKESRSLKNVTQAQIKIPVKSIFSFIEGDIKLIKTFLLDMDNNKVADIQIKLQFNDIPQLAQLRDGLHKETGIVNAQAFFSGVPLPKLLGDQTKSSPDLTIKLPDGWEARVDQFGRTYYIDHNTKQTTWQNPVSGNAIEKRGQLGGSGGQLGGSGGVAGEQQKREKAAVLIQRTFRKHRKDHYSKTIRGKNNGRQPNQRPQLPPGWECRIDDHGRIYYLDHNNRVSSWTPPPPSLITPV</sequence>
<organism evidence="7 8">
    <name type="scientific">Heterostelium pallidum (strain ATCC 26659 / Pp 5 / PN500)</name>
    <name type="common">Cellular slime mold</name>
    <name type="synonym">Polysphondylium pallidum</name>
    <dbReference type="NCBI Taxonomy" id="670386"/>
    <lineage>
        <taxon>Eukaryota</taxon>
        <taxon>Amoebozoa</taxon>
        <taxon>Evosea</taxon>
        <taxon>Eumycetozoa</taxon>
        <taxon>Dictyostelia</taxon>
        <taxon>Acytosteliales</taxon>
        <taxon>Acytosteliaceae</taxon>
        <taxon>Heterostelium</taxon>
    </lineage>
</organism>
<dbReference type="GO" id="GO:0045944">
    <property type="term" value="P:positive regulation of transcription by RNA polymerase II"/>
    <property type="evidence" value="ECO:0007669"/>
    <property type="project" value="TreeGrafter"/>
</dbReference>
<dbReference type="GO" id="GO:0035329">
    <property type="term" value="P:hippo signaling"/>
    <property type="evidence" value="ECO:0007669"/>
    <property type="project" value="TreeGrafter"/>
</dbReference>
<dbReference type="Pfam" id="PF00397">
    <property type="entry name" value="WW"/>
    <property type="match status" value="2"/>
</dbReference>
<dbReference type="GO" id="GO:0003713">
    <property type="term" value="F:transcription coactivator activity"/>
    <property type="evidence" value="ECO:0007669"/>
    <property type="project" value="TreeGrafter"/>
</dbReference>
<dbReference type="FunCoup" id="D3BK66">
    <property type="interactions" value="23"/>
</dbReference>
<keyword evidence="3" id="KW-0963">Cytoplasm</keyword>
<dbReference type="PROSITE" id="PS01159">
    <property type="entry name" value="WW_DOMAIN_1"/>
    <property type="match status" value="2"/>
</dbReference>
<dbReference type="RefSeq" id="XP_020430421.1">
    <property type="nucleotide sequence ID" value="XM_020579746.1"/>
</dbReference>
<evidence type="ECO:0000256" key="2">
    <source>
        <dbReference type="ARBA" id="ARBA00004496"/>
    </source>
</evidence>